<dbReference type="CDD" id="cd04301">
    <property type="entry name" value="NAT_SF"/>
    <property type="match status" value="1"/>
</dbReference>
<accession>A0ABU3NNX8</accession>
<evidence type="ECO:0000259" key="3">
    <source>
        <dbReference type="PROSITE" id="PS51186"/>
    </source>
</evidence>
<dbReference type="PROSITE" id="PS51186">
    <property type="entry name" value="GNAT"/>
    <property type="match status" value="1"/>
</dbReference>
<dbReference type="Pfam" id="PF00583">
    <property type="entry name" value="Acetyltransf_1"/>
    <property type="match status" value="1"/>
</dbReference>
<organism evidence="4 5">
    <name type="scientific">Thermanaerothrix solaris</name>
    <dbReference type="NCBI Taxonomy" id="3058434"/>
    <lineage>
        <taxon>Bacteria</taxon>
        <taxon>Bacillati</taxon>
        <taxon>Chloroflexota</taxon>
        <taxon>Anaerolineae</taxon>
        <taxon>Anaerolineales</taxon>
        <taxon>Anaerolineaceae</taxon>
        <taxon>Thermanaerothrix</taxon>
    </lineage>
</organism>
<dbReference type="InterPro" id="IPR000182">
    <property type="entry name" value="GNAT_dom"/>
</dbReference>
<dbReference type="SUPFAM" id="SSF55729">
    <property type="entry name" value="Acyl-CoA N-acyltransferases (Nat)"/>
    <property type="match status" value="1"/>
</dbReference>
<protein>
    <submittedName>
        <fullName evidence="4">GNAT family N-acetyltransferase</fullName>
    </submittedName>
</protein>
<name>A0ABU3NNX8_9CHLR</name>
<feature type="domain" description="N-acetyltransferase" evidence="3">
    <location>
        <begin position="10"/>
        <end position="186"/>
    </location>
</feature>
<evidence type="ECO:0000256" key="2">
    <source>
        <dbReference type="ARBA" id="ARBA00023315"/>
    </source>
</evidence>
<sequence>MESNQPPDNVLIRPATPKDAEGIAWVHVETWRAAYAGLIPANVLAQLSVEQDAQQIRERITHPPPGSFWWVAEKAGRIVGFASGGPERSGDEIYRGEIYALYVLPTFQRQGIGTRLVLASVQTLIQNGLTSMLIWVLADNHPGRAFYARLGGQPTREQTITLRGISLQEIGYGWEDLTTWLASQRV</sequence>
<dbReference type="Gene3D" id="3.40.630.30">
    <property type="match status" value="1"/>
</dbReference>
<dbReference type="InterPro" id="IPR016181">
    <property type="entry name" value="Acyl_CoA_acyltransferase"/>
</dbReference>
<dbReference type="RefSeq" id="WP_315625189.1">
    <property type="nucleotide sequence ID" value="NZ_JAUHMF010000002.1"/>
</dbReference>
<evidence type="ECO:0000256" key="1">
    <source>
        <dbReference type="ARBA" id="ARBA00022679"/>
    </source>
</evidence>
<dbReference type="InterPro" id="IPR050832">
    <property type="entry name" value="Bact_Acetyltransf"/>
</dbReference>
<keyword evidence="2" id="KW-0012">Acyltransferase</keyword>
<keyword evidence="1" id="KW-0808">Transferase</keyword>
<dbReference type="EMBL" id="JAUHMF010000002">
    <property type="protein sequence ID" value="MDT8898527.1"/>
    <property type="molecule type" value="Genomic_DNA"/>
</dbReference>
<dbReference type="PANTHER" id="PTHR43877:SF1">
    <property type="entry name" value="ACETYLTRANSFERASE"/>
    <property type="match status" value="1"/>
</dbReference>
<reference evidence="4 5" key="1">
    <citation type="submission" date="2023-07" db="EMBL/GenBank/DDBJ databases">
        <title>Novel species of Thermanaerothrix with wide hydrolytic capabilities.</title>
        <authorList>
            <person name="Zayulina K.S."/>
            <person name="Podosokorskaya O.A."/>
            <person name="Elcheninov A.G."/>
        </authorList>
    </citation>
    <scope>NUCLEOTIDE SEQUENCE [LARGE SCALE GENOMIC DNA]</scope>
    <source>
        <strain evidence="4 5">4228-RoL</strain>
    </source>
</reference>
<dbReference type="PANTHER" id="PTHR43877">
    <property type="entry name" value="AMINOALKYLPHOSPHONATE N-ACETYLTRANSFERASE-RELATED-RELATED"/>
    <property type="match status" value="1"/>
</dbReference>
<gene>
    <name evidence="4" type="ORF">QYE77_09625</name>
</gene>
<proteinExistence type="predicted"/>
<evidence type="ECO:0000313" key="4">
    <source>
        <dbReference type="EMBL" id="MDT8898527.1"/>
    </source>
</evidence>
<evidence type="ECO:0000313" key="5">
    <source>
        <dbReference type="Proteomes" id="UP001254165"/>
    </source>
</evidence>
<comment type="caution">
    <text evidence="4">The sequence shown here is derived from an EMBL/GenBank/DDBJ whole genome shotgun (WGS) entry which is preliminary data.</text>
</comment>
<dbReference type="Proteomes" id="UP001254165">
    <property type="component" value="Unassembled WGS sequence"/>
</dbReference>
<keyword evidence="5" id="KW-1185">Reference proteome</keyword>